<comment type="caution">
    <text evidence="2">The sequence shown here is derived from an EMBL/GenBank/DDBJ whole genome shotgun (WGS) entry which is preliminary data.</text>
</comment>
<gene>
    <name evidence="2" type="ORF">EVOR1521_LOCUS11340</name>
</gene>
<feature type="region of interest" description="Disordered" evidence="1">
    <location>
        <begin position="1"/>
        <end position="80"/>
    </location>
</feature>
<proteinExistence type="predicted"/>
<keyword evidence="3" id="KW-1185">Reference proteome</keyword>
<protein>
    <submittedName>
        <fullName evidence="2">Uncharacterized protein</fullName>
    </submittedName>
</protein>
<dbReference type="Proteomes" id="UP001178507">
    <property type="component" value="Unassembled WGS sequence"/>
</dbReference>
<dbReference type="EMBL" id="CAUJNA010001113">
    <property type="protein sequence ID" value="CAJ1384468.1"/>
    <property type="molecule type" value="Genomic_DNA"/>
</dbReference>
<reference evidence="2" key="1">
    <citation type="submission" date="2023-08" db="EMBL/GenBank/DDBJ databases">
        <authorList>
            <person name="Chen Y."/>
            <person name="Shah S."/>
            <person name="Dougan E. K."/>
            <person name="Thang M."/>
            <person name="Chan C."/>
        </authorList>
    </citation>
    <scope>NUCLEOTIDE SEQUENCE</scope>
</reference>
<evidence type="ECO:0000313" key="2">
    <source>
        <dbReference type="EMBL" id="CAJ1384468.1"/>
    </source>
</evidence>
<accession>A0AA36MZN3</accession>
<feature type="compositionally biased region" description="Polar residues" evidence="1">
    <location>
        <begin position="53"/>
        <end position="77"/>
    </location>
</feature>
<evidence type="ECO:0000256" key="1">
    <source>
        <dbReference type="SAM" id="MobiDB-lite"/>
    </source>
</evidence>
<evidence type="ECO:0000313" key="3">
    <source>
        <dbReference type="Proteomes" id="UP001178507"/>
    </source>
</evidence>
<organism evidence="2 3">
    <name type="scientific">Effrenium voratum</name>
    <dbReference type="NCBI Taxonomy" id="2562239"/>
    <lineage>
        <taxon>Eukaryota</taxon>
        <taxon>Sar</taxon>
        <taxon>Alveolata</taxon>
        <taxon>Dinophyceae</taxon>
        <taxon>Suessiales</taxon>
        <taxon>Symbiodiniaceae</taxon>
        <taxon>Effrenium</taxon>
    </lineage>
</organism>
<feature type="compositionally biased region" description="Low complexity" evidence="1">
    <location>
        <begin position="37"/>
        <end position="46"/>
    </location>
</feature>
<name>A0AA36MZN3_9DINO</name>
<sequence length="192" mass="21085">MDRLPAEMASPSRKPPRPREDAEGYVRASPEPPQAPPSARGSSPSPLQRRLRPQSSGVSGTDSSRAPSAGSHGTSRPGSAEEALLQGYIPMSEYVGIMALNKELFEQNKLLHAELVNIKVAQEQLLAEERFLRSKMRAAGLEPPPEEAVSLEVTPTTMTMTMTMMMKKKKKMMMMKNIMMKNTMRACVAGRA</sequence>
<dbReference type="AlphaFoldDB" id="A0AA36MZN3"/>